<feature type="domain" description="Phosphoesterase HXTX" evidence="3">
    <location>
        <begin position="11"/>
        <end position="87"/>
    </location>
</feature>
<comment type="caution">
    <text evidence="4">The sequence shown here is derived from an EMBL/GenBank/DDBJ whole genome shotgun (WGS) entry which is preliminary data.</text>
</comment>
<evidence type="ECO:0000256" key="1">
    <source>
        <dbReference type="ARBA" id="ARBA00022801"/>
    </source>
</evidence>
<dbReference type="NCBIfam" id="TIGR02258">
    <property type="entry name" value="2_5_ligase"/>
    <property type="match status" value="1"/>
</dbReference>
<feature type="domain" description="Phosphoesterase HXTX" evidence="3">
    <location>
        <begin position="95"/>
        <end position="162"/>
    </location>
</feature>
<sequence>MRLFMAINFENNVKDAVQNIIDDLKKYSKQGKYVDSEHMHLTLEFLGDISPEKVDLIIDAMNQISGEKFILALSKIGYFKRREGNIYWIGFTESPSLFRIQSKLHSILVDRGFDLENREYKPHLTIGRKILMNSNFNPERYLEDLGEIKISVEKIDLMQSEYIDGKLKYKVIYSRDIRD</sequence>
<dbReference type="InterPro" id="IPR014051">
    <property type="entry name" value="Phosphoesterase_HXTX"/>
</dbReference>
<keyword evidence="1 2" id="KW-0378">Hydrolase</keyword>
<accession>A0A926EV03</accession>
<dbReference type="Pfam" id="PF02834">
    <property type="entry name" value="LigT_PEase"/>
    <property type="match status" value="2"/>
</dbReference>
<dbReference type="Proteomes" id="UP000601171">
    <property type="component" value="Unassembled WGS sequence"/>
</dbReference>
<evidence type="ECO:0000313" key="5">
    <source>
        <dbReference type="Proteomes" id="UP000601171"/>
    </source>
</evidence>
<feature type="short sequence motif" description="HXTX 2" evidence="2">
    <location>
        <begin position="123"/>
        <end position="126"/>
    </location>
</feature>
<dbReference type="InterPro" id="IPR004175">
    <property type="entry name" value="RNA_CPDase"/>
</dbReference>
<dbReference type="PANTHER" id="PTHR35561">
    <property type="entry name" value="RNA 2',3'-CYCLIC PHOSPHODIESTERASE"/>
    <property type="match status" value="1"/>
</dbReference>
<reference evidence="4" key="1">
    <citation type="submission" date="2020-08" db="EMBL/GenBank/DDBJ databases">
        <title>Genome public.</title>
        <authorList>
            <person name="Liu C."/>
            <person name="Sun Q."/>
        </authorList>
    </citation>
    <scope>NUCLEOTIDE SEQUENCE</scope>
    <source>
        <strain evidence="4">BX21</strain>
    </source>
</reference>
<protein>
    <recommendedName>
        <fullName evidence="2">RNA 2',3'-cyclic phosphodiesterase</fullName>
        <shortName evidence="2">RNA 2',3'-CPDase</shortName>
        <ecNumber evidence="2">3.1.4.58</ecNumber>
    </recommendedName>
</protein>
<dbReference type="AlphaFoldDB" id="A0A926EV03"/>
<feature type="active site" description="Proton donor" evidence="2">
    <location>
        <position position="40"/>
    </location>
</feature>
<proteinExistence type="inferred from homology"/>
<keyword evidence="5" id="KW-1185">Reference proteome</keyword>
<evidence type="ECO:0000313" key="4">
    <source>
        <dbReference type="EMBL" id="MBC8586809.1"/>
    </source>
</evidence>
<feature type="short sequence motif" description="HXTX 1" evidence="2">
    <location>
        <begin position="40"/>
        <end position="43"/>
    </location>
</feature>
<comment type="function">
    <text evidence="2">Hydrolyzes RNA 2',3'-cyclic phosphodiester to an RNA 2'-phosphomonoester.</text>
</comment>
<dbReference type="PANTHER" id="PTHR35561:SF1">
    <property type="entry name" value="RNA 2',3'-CYCLIC PHOSPHODIESTERASE"/>
    <property type="match status" value="1"/>
</dbReference>
<dbReference type="EC" id="3.1.4.58" evidence="2"/>
<dbReference type="SUPFAM" id="SSF55144">
    <property type="entry name" value="LigT-like"/>
    <property type="match status" value="1"/>
</dbReference>
<organism evidence="4 5">
    <name type="scientific">Paratissierella segnis</name>
    <dbReference type="NCBI Taxonomy" id="2763679"/>
    <lineage>
        <taxon>Bacteria</taxon>
        <taxon>Bacillati</taxon>
        <taxon>Bacillota</taxon>
        <taxon>Tissierellia</taxon>
        <taxon>Tissierellales</taxon>
        <taxon>Tissierellaceae</taxon>
        <taxon>Paratissierella</taxon>
    </lineage>
</organism>
<dbReference type="InterPro" id="IPR009097">
    <property type="entry name" value="Cyclic_Pdiesterase"/>
</dbReference>
<dbReference type="GO" id="GO:0004113">
    <property type="term" value="F:2',3'-cyclic-nucleotide 3'-phosphodiesterase activity"/>
    <property type="evidence" value="ECO:0007669"/>
    <property type="project" value="InterPro"/>
</dbReference>
<feature type="active site" description="Proton acceptor" evidence="2">
    <location>
        <position position="123"/>
    </location>
</feature>
<name>A0A926EV03_9FIRM</name>
<gene>
    <name evidence="4" type="primary">thpR</name>
    <name evidence="4" type="ORF">H8707_00960</name>
</gene>
<dbReference type="GO" id="GO:0008664">
    <property type="term" value="F:RNA 2',3'-cyclic 3'-phosphodiesterase activity"/>
    <property type="evidence" value="ECO:0007669"/>
    <property type="project" value="UniProtKB-EC"/>
</dbReference>
<dbReference type="HAMAP" id="MF_01940">
    <property type="entry name" value="RNA_CPDase"/>
    <property type="match status" value="1"/>
</dbReference>
<dbReference type="EMBL" id="JACRTG010000003">
    <property type="protein sequence ID" value="MBC8586809.1"/>
    <property type="molecule type" value="Genomic_DNA"/>
</dbReference>
<comment type="similarity">
    <text evidence="2">Belongs to the 2H phosphoesterase superfamily. ThpR family.</text>
</comment>
<dbReference type="RefSeq" id="WP_262428273.1">
    <property type="nucleotide sequence ID" value="NZ_JACRTG010000003.1"/>
</dbReference>
<dbReference type="Gene3D" id="3.90.1140.10">
    <property type="entry name" value="Cyclic phosphodiesterase"/>
    <property type="match status" value="1"/>
</dbReference>
<evidence type="ECO:0000256" key="2">
    <source>
        <dbReference type="HAMAP-Rule" id="MF_01940"/>
    </source>
</evidence>
<comment type="catalytic activity">
    <reaction evidence="2">
        <text>a 3'-end 2',3'-cyclophospho-ribonucleotide-RNA + H2O = a 3'-end 2'-phospho-ribonucleotide-RNA + H(+)</text>
        <dbReference type="Rhea" id="RHEA:11828"/>
        <dbReference type="Rhea" id="RHEA-COMP:10464"/>
        <dbReference type="Rhea" id="RHEA-COMP:17353"/>
        <dbReference type="ChEBI" id="CHEBI:15377"/>
        <dbReference type="ChEBI" id="CHEBI:15378"/>
        <dbReference type="ChEBI" id="CHEBI:83064"/>
        <dbReference type="ChEBI" id="CHEBI:173113"/>
        <dbReference type="EC" id="3.1.4.58"/>
    </reaction>
</comment>
<evidence type="ECO:0000259" key="3">
    <source>
        <dbReference type="Pfam" id="PF02834"/>
    </source>
</evidence>